<evidence type="ECO:0000313" key="6">
    <source>
        <dbReference type="EMBL" id="NQV66562.1"/>
    </source>
</evidence>
<dbReference type="SUPFAM" id="SSF56420">
    <property type="entry name" value="Peptide deformylase"/>
    <property type="match status" value="1"/>
</dbReference>
<comment type="cofactor">
    <cofactor evidence="5">
        <name>Fe(2+)</name>
        <dbReference type="ChEBI" id="CHEBI:29033"/>
    </cofactor>
    <text evidence="5">Binds 1 Fe(2+) ion.</text>
</comment>
<feature type="binding site" evidence="5">
    <location>
        <position position="103"/>
    </location>
    <ligand>
        <name>Fe cation</name>
        <dbReference type="ChEBI" id="CHEBI:24875"/>
    </ligand>
</feature>
<keyword evidence="3 5" id="KW-0378">Hydrolase</keyword>
<evidence type="ECO:0000256" key="3">
    <source>
        <dbReference type="ARBA" id="ARBA00022801"/>
    </source>
</evidence>
<dbReference type="FunFam" id="3.90.45.10:FF:000003">
    <property type="entry name" value="Peptide deformylase"/>
    <property type="match status" value="1"/>
</dbReference>
<proteinExistence type="inferred from homology"/>
<evidence type="ECO:0000256" key="5">
    <source>
        <dbReference type="HAMAP-Rule" id="MF_00163"/>
    </source>
</evidence>
<dbReference type="PRINTS" id="PR01576">
    <property type="entry name" value="PDEFORMYLASE"/>
</dbReference>
<accession>A0A972W1G2</accession>
<protein>
    <recommendedName>
        <fullName evidence="5">Peptide deformylase</fullName>
        <shortName evidence="5">PDF</shortName>
        <ecNumber evidence="5">3.5.1.88</ecNumber>
    </recommendedName>
    <alternativeName>
        <fullName evidence="5">Polypeptide deformylase</fullName>
    </alternativeName>
</protein>
<comment type="catalytic activity">
    <reaction evidence="5">
        <text>N-terminal N-formyl-L-methionyl-[peptide] + H2O = N-terminal L-methionyl-[peptide] + formate</text>
        <dbReference type="Rhea" id="RHEA:24420"/>
        <dbReference type="Rhea" id="RHEA-COMP:10639"/>
        <dbReference type="Rhea" id="RHEA-COMP:10640"/>
        <dbReference type="ChEBI" id="CHEBI:15377"/>
        <dbReference type="ChEBI" id="CHEBI:15740"/>
        <dbReference type="ChEBI" id="CHEBI:49298"/>
        <dbReference type="ChEBI" id="CHEBI:64731"/>
        <dbReference type="EC" id="3.5.1.88"/>
    </reaction>
</comment>
<organism evidence="6 7">
    <name type="scientific">SAR86 cluster bacterium</name>
    <dbReference type="NCBI Taxonomy" id="2030880"/>
    <lineage>
        <taxon>Bacteria</taxon>
        <taxon>Pseudomonadati</taxon>
        <taxon>Pseudomonadota</taxon>
        <taxon>Gammaproteobacteria</taxon>
        <taxon>SAR86 cluster</taxon>
    </lineage>
</organism>
<feature type="active site" evidence="5">
    <location>
        <position position="146"/>
    </location>
</feature>
<evidence type="ECO:0000313" key="7">
    <source>
        <dbReference type="Proteomes" id="UP000754644"/>
    </source>
</evidence>
<dbReference type="Pfam" id="PF01327">
    <property type="entry name" value="Pep_deformylase"/>
    <property type="match status" value="1"/>
</dbReference>
<dbReference type="CDD" id="cd00487">
    <property type="entry name" value="Pep_deformylase"/>
    <property type="match status" value="1"/>
</dbReference>
<name>A0A972W1G2_9GAMM</name>
<dbReference type="PANTHER" id="PTHR10458">
    <property type="entry name" value="PEPTIDE DEFORMYLASE"/>
    <property type="match status" value="1"/>
</dbReference>
<dbReference type="Gene3D" id="3.90.45.10">
    <property type="entry name" value="Peptide deformylase"/>
    <property type="match status" value="1"/>
</dbReference>
<dbReference type="NCBIfam" id="TIGR00079">
    <property type="entry name" value="pept_deformyl"/>
    <property type="match status" value="1"/>
</dbReference>
<dbReference type="PANTHER" id="PTHR10458:SF22">
    <property type="entry name" value="PEPTIDE DEFORMYLASE"/>
    <property type="match status" value="1"/>
</dbReference>
<dbReference type="AlphaFoldDB" id="A0A972W1G2"/>
<dbReference type="Proteomes" id="UP000754644">
    <property type="component" value="Unassembled WGS sequence"/>
</dbReference>
<dbReference type="GO" id="GO:0006412">
    <property type="term" value="P:translation"/>
    <property type="evidence" value="ECO:0007669"/>
    <property type="project" value="UniProtKB-UniRule"/>
</dbReference>
<dbReference type="InterPro" id="IPR023635">
    <property type="entry name" value="Peptide_deformylase"/>
</dbReference>
<reference evidence="6" key="1">
    <citation type="submission" date="2020-05" db="EMBL/GenBank/DDBJ databases">
        <title>Sulfur intermediates as new biogeochemical hubs in an aquatic model microbial ecosystem.</title>
        <authorList>
            <person name="Vigneron A."/>
        </authorList>
    </citation>
    <scope>NUCLEOTIDE SEQUENCE</scope>
    <source>
        <strain evidence="6">Bin.250</strain>
    </source>
</reference>
<dbReference type="PIRSF" id="PIRSF004749">
    <property type="entry name" value="Pep_def"/>
    <property type="match status" value="1"/>
</dbReference>
<comment type="function">
    <text evidence="5">Removes the formyl group from the N-terminal Met of newly synthesized proteins. Requires at least a dipeptide for an efficient rate of reaction. N-terminal L-methionine is a prerequisite for activity but the enzyme has broad specificity at other positions.</text>
</comment>
<evidence type="ECO:0000256" key="4">
    <source>
        <dbReference type="ARBA" id="ARBA00022917"/>
    </source>
</evidence>
<keyword evidence="4 5" id="KW-0648">Protein biosynthesis</keyword>
<dbReference type="GO" id="GO:0046872">
    <property type="term" value="F:metal ion binding"/>
    <property type="evidence" value="ECO:0007669"/>
    <property type="project" value="UniProtKB-KW"/>
</dbReference>
<comment type="similarity">
    <text evidence="1 5">Belongs to the polypeptide deformylase family.</text>
</comment>
<feature type="binding site" evidence="5">
    <location>
        <position position="145"/>
    </location>
    <ligand>
        <name>Fe cation</name>
        <dbReference type="ChEBI" id="CHEBI:24875"/>
    </ligand>
</feature>
<keyword evidence="2 5" id="KW-0479">Metal-binding</keyword>
<comment type="caution">
    <text evidence="6">The sequence shown here is derived from an EMBL/GenBank/DDBJ whole genome shotgun (WGS) entry which is preliminary data.</text>
</comment>
<dbReference type="HAMAP" id="MF_00163">
    <property type="entry name" value="Pep_deformylase"/>
    <property type="match status" value="1"/>
</dbReference>
<feature type="binding site" evidence="5">
    <location>
        <position position="149"/>
    </location>
    <ligand>
        <name>Fe cation</name>
        <dbReference type="ChEBI" id="CHEBI:24875"/>
    </ligand>
</feature>
<evidence type="ECO:0000256" key="1">
    <source>
        <dbReference type="ARBA" id="ARBA00010759"/>
    </source>
</evidence>
<keyword evidence="5" id="KW-0408">Iron</keyword>
<dbReference type="InterPro" id="IPR036821">
    <property type="entry name" value="Peptide_deformylase_sf"/>
</dbReference>
<gene>
    <name evidence="5 6" type="primary">def</name>
    <name evidence="6" type="ORF">HQ497_14475</name>
</gene>
<dbReference type="NCBIfam" id="NF001159">
    <property type="entry name" value="PRK00150.1-3"/>
    <property type="match status" value="1"/>
</dbReference>
<dbReference type="EMBL" id="JABMOJ010000537">
    <property type="protein sequence ID" value="NQV66562.1"/>
    <property type="molecule type" value="Genomic_DNA"/>
</dbReference>
<dbReference type="GO" id="GO:0042586">
    <property type="term" value="F:peptide deformylase activity"/>
    <property type="evidence" value="ECO:0007669"/>
    <property type="project" value="UniProtKB-UniRule"/>
</dbReference>
<evidence type="ECO:0000256" key="2">
    <source>
        <dbReference type="ARBA" id="ARBA00022723"/>
    </source>
</evidence>
<sequence>MTILDIVKMGHPVLRKLAAPYPVNDIGSAAFVQLIQDMQDTLHASGGIGLAAPQVNIPYQLAVIEIINTSSRYGEIPAMPFAVYINPVLTVVEDTRAGYWEGCLSVPGMMGYVERPQHIRVDYLDAQARAQSISLRGFLATVFQHEFDHLHGHLYVDRLKDPSLFAFEAEYRQFHQGNLDELPD</sequence>
<dbReference type="EC" id="3.5.1.88" evidence="5"/>